<dbReference type="RefSeq" id="XP_022256810.1">
    <property type="nucleotide sequence ID" value="XM_022401102.1"/>
</dbReference>
<dbReference type="InterPro" id="IPR057639">
    <property type="entry name" value="TXNDC16_N"/>
</dbReference>
<dbReference type="InterPro" id="IPR036249">
    <property type="entry name" value="Thioredoxin-like_sf"/>
</dbReference>
<evidence type="ECO:0000256" key="1">
    <source>
        <dbReference type="SAM" id="Phobius"/>
    </source>
</evidence>
<evidence type="ECO:0000313" key="4">
    <source>
        <dbReference type="RefSeq" id="XP_022256810.1"/>
    </source>
</evidence>
<dbReference type="Gene3D" id="3.40.30.10">
    <property type="entry name" value="Glutaredoxin"/>
    <property type="match status" value="1"/>
</dbReference>
<reference evidence="4" key="1">
    <citation type="submission" date="2025-08" db="UniProtKB">
        <authorList>
            <consortium name="RefSeq"/>
        </authorList>
    </citation>
    <scope>IDENTIFICATION</scope>
    <source>
        <tissue evidence="4">Muscle</tissue>
    </source>
</reference>
<evidence type="ECO:0000313" key="3">
    <source>
        <dbReference type="Proteomes" id="UP000694941"/>
    </source>
</evidence>
<gene>
    <name evidence="4" type="primary">LOC111089161</name>
</gene>
<name>A0ABM1TLQ4_LIMPO</name>
<dbReference type="Pfam" id="PF24508">
    <property type="entry name" value="TXNDC16_N"/>
    <property type="match status" value="1"/>
</dbReference>
<keyword evidence="1" id="KW-0812">Transmembrane</keyword>
<evidence type="ECO:0000259" key="2">
    <source>
        <dbReference type="Pfam" id="PF24508"/>
    </source>
</evidence>
<feature type="transmembrane region" description="Helical" evidence="1">
    <location>
        <begin position="6"/>
        <end position="23"/>
    </location>
</feature>
<dbReference type="SUPFAM" id="SSF52833">
    <property type="entry name" value="Thioredoxin-like"/>
    <property type="match status" value="1"/>
</dbReference>
<keyword evidence="1" id="KW-1133">Transmembrane helix</keyword>
<sequence length="119" mass="13427">MERLSLFWKIVILLVVVIGFTLVSPQRIPPSRSNVDTSNLLDIKPHELQKFVAGGSGLKLLYFYTNEQPTNPEFVEELNKAAAHLHTQKYGVKVAKVDCREHGLSFCKEKSIQSNVFAL</sequence>
<accession>A0ABM1TLQ4</accession>
<keyword evidence="3" id="KW-1185">Reference proteome</keyword>
<dbReference type="GeneID" id="111089161"/>
<feature type="non-terminal residue" evidence="4">
    <location>
        <position position="119"/>
    </location>
</feature>
<organism evidence="3 4">
    <name type="scientific">Limulus polyphemus</name>
    <name type="common">Atlantic horseshoe crab</name>
    <dbReference type="NCBI Taxonomy" id="6850"/>
    <lineage>
        <taxon>Eukaryota</taxon>
        <taxon>Metazoa</taxon>
        <taxon>Ecdysozoa</taxon>
        <taxon>Arthropoda</taxon>
        <taxon>Chelicerata</taxon>
        <taxon>Merostomata</taxon>
        <taxon>Xiphosura</taxon>
        <taxon>Limulidae</taxon>
        <taxon>Limulus</taxon>
    </lineage>
</organism>
<dbReference type="Proteomes" id="UP000694941">
    <property type="component" value="Unplaced"/>
</dbReference>
<keyword evidence="1" id="KW-0472">Membrane</keyword>
<protein>
    <submittedName>
        <fullName evidence="4">Uncharacterized protein LOC111089161</fullName>
    </submittedName>
</protein>
<feature type="domain" description="TXNDC16 N-terminal" evidence="2">
    <location>
        <begin position="40"/>
        <end position="117"/>
    </location>
</feature>
<proteinExistence type="predicted"/>